<dbReference type="EMBL" id="SJPK01000022">
    <property type="protein sequence ID" value="TWT55726.1"/>
    <property type="molecule type" value="Genomic_DNA"/>
</dbReference>
<keyword evidence="1" id="KW-0732">Signal</keyword>
<reference evidence="2 3" key="1">
    <citation type="submission" date="2019-02" db="EMBL/GenBank/DDBJ databases">
        <title>Deep-cultivation of Planctomycetes and their phenomic and genomic characterization uncovers novel biology.</title>
        <authorList>
            <person name="Wiegand S."/>
            <person name="Jogler M."/>
            <person name="Boedeker C."/>
            <person name="Pinto D."/>
            <person name="Vollmers J."/>
            <person name="Rivas-Marin E."/>
            <person name="Kohn T."/>
            <person name="Peeters S.H."/>
            <person name="Heuer A."/>
            <person name="Rast P."/>
            <person name="Oberbeckmann S."/>
            <person name="Bunk B."/>
            <person name="Jeske O."/>
            <person name="Meyerdierks A."/>
            <person name="Storesund J.E."/>
            <person name="Kallscheuer N."/>
            <person name="Luecker S."/>
            <person name="Lage O.M."/>
            <person name="Pohl T."/>
            <person name="Merkel B.J."/>
            <person name="Hornburger P."/>
            <person name="Mueller R.-W."/>
            <person name="Bruemmer F."/>
            <person name="Labrenz M."/>
            <person name="Spormann A.M."/>
            <person name="Op Den Camp H."/>
            <person name="Overmann J."/>
            <person name="Amann R."/>
            <person name="Jetten M.S.M."/>
            <person name="Mascher T."/>
            <person name="Medema M.H."/>
            <person name="Devos D.P."/>
            <person name="Kaster A.-K."/>
            <person name="Ovreas L."/>
            <person name="Rohde M."/>
            <person name="Galperin M.Y."/>
            <person name="Jogler C."/>
        </authorList>
    </citation>
    <scope>NUCLEOTIDE SEQUENCE [LARGE SCALE GENOMIC DNA]</scope>
    <source>
        <strain evidence="2 3">CA85</strain>
    </source>
</reference>
<dbReference type="Proteomes" id="UP000318053">
    <property type="component" value="Unassembled WGS sequence"/>
</dbReference>
<dbReference type="Gene3D" id="1.25.10.10">
    <property type="entry name" value="Leucine-rich Repeat Variant"/>
    <property type="match status" value="1"/>
</dbReference>
<proteinExistence type="predicted"/>
<evidence type="ECO:0000313" key="3">
    <source>
        <dbReference type="Proteomes" id="UP000318053"/>
    </source>
</evidence>
<dbReference type="Pfam" id="PF19805">
    <property type="entry name" value="DUF6288"/>
    <property type="match status" value="1"/>
</dbReference>
<dbReference type="OrthoDB" id="248184at2"/>
<organism evidence="2 3">
    <name type="scientific">Allorhodopirellula solitaria</name>
    <dbReference type="NCBI Taxonomy" id="2527987"/>
    <lineage>
        <taxon>Bacteria</taxon>
        <taxon>Pseudomonadati</taxon>
        <taxon>Planctomycetota</taxon>
        <taxon>Planctomycetia</taxon>
        <taxon>Pirellulales</taxon>
        <taxon>Pirellulaceae</taxon>
        <taxon>Allorhodopirellula</taxon>
    </lineage>
</organism>
<dbReference type="InterPro" id="IPR036034">
    <property type="entry name" value="PDZ_sf"/>
</dbReference>
<dbReference type="RefSeq" id="WP_146393619.1">
    <property type="nucleotide sequence ID" value="NZ_SJPK01000022.1"/>
</dbReference>
<feature type="signal peptide" evidence="1">
    <location>
        <begin position="1"/>
        <end position="25"/>
    </location>
</feature>
<dbReference type="InterPro" id="IPR011989">
    <property type="entry name" value="ARM-like"/>
</dbReference>
<gene>
    <name evidence="2" type="ORF">CA85_48260</name>
</gene>
<evidence type="ECO:0000313" key="2">
    <source>
        <dbReference type="EMBL" id="TWT55726.1"/>
    </source>
</evidence>
<protein>
    <recommendedName>
        <fullName evidence="4">Acetylesterase</fullName>
    </recommendedName>
</protein>
<evidence type="ECO:0008006" key="4">
    <source>
        <dbReference type="Google" id="ProtNLM"/>
    </source>
</evidence>
<feature type="chain" id="PRO_5022786640" description="Acetylesterase" evidence="1">
    <location>
        <begin position="26"/>
        <end position="800"/>
    </location>
</feature>
<dbReference type="AlphaFoldDB" id="A0A5C5WYG4"/>
<dbReference type="SUPFAM" id="SSF48371">
    <property type="entry name" value="ARM repeat"/>
    <property type="match status" value="2"/>
</dbReference>
<dbReference type="InterPro" id="IPR046255">
    <property type="entry name" value="DUF6288"/>
</dbReference>
<dbReference type="SUPFAM" id="SSF50156">
    <property type="entry name" value="PDZ domain-like"/>
    <property type="match status" value="1"/>
</dbReference>
<dbReference type="Pfam" id="PF13646">
    <property type="entry name" value="HEAT_2"/>
    <property type="match status" value="1"/>
</dbReference>
<dbReference type="InterPro" id="IPR016024">
    <property type="entry name" value="ARM-type_fold"/>
</dbReference>
<evidence type="ECO:0000256" key="1">
    <source>
        <dbReference type="SAM" id="SignalP"/>
    </source>
</evidence>
<keyword evidence="3" id="KW-1185">Reference proteome</keyword>
<accession>A0A5C5WYG4</accession>
<name>A0A5C5WYG4_9BACT</name>
<comment type="caution">
    <text evidence="2">The sequence shown here is derived from an EMBL/GenBank/DDBJ whole genome shotgun (WGS) entry which is preliminary data.</text>
</comment>
<sequence length="800" mass="87746" precursor="true">MSIQNQVKQLFVVLLAVAAAASIGAAAPPAIRLEKIPDLTQGDETDGSHAWTLGPTGARGWVYAWKHTADARQILITRVAEGSPADGVLEVDDIILGVDGAPFDDDARIEFARAVTQAEREESGGVLKLIRWRDGLSENVEIQIPVMGTYSDTAPYDCEKSAKIFRLGCDVIAKQRFRRVSIPNSINALALLASEQPKYHPLLAGYARKVSRYWTDDFATWHYGYGIMFLAEYVIATGDDSVMPGLERLALEAAHGQSNVGSWGHRFALPDGRVGGYGCMNSPGIPLTISMVLAREAGVNHPDLDLAITRSARFLRWYVDKGAIPYGDHEPWPGHEDNGKCSMVAVMFDLLGDEEASSFFAKMATAAYDERERGHTGNFFNILWAMPGVSRCGPLASAAYWKEQSWLYDLARQWDGSYPYQGSPYGEEEHGKYADFDSTGAYLLAYALPLKSLYITGKKPSSVPPLDQSDVDDVIAAGRGFFATKENDRFRYQDRSEQDLLGGLTSWSPSVRKRSARELGKRKGDFQPAVLKLIASGDRYSRYGAAEALGQIEPSADPAASVSALTGALESDDLCLRILAGEAIASIGEPAMSAVPVMLQRLASPDLEQDPRGMEQRFLCFSLFNRRGGLIGGSLDGVDRDLLLRAVRAGLQNQDGRARGSVGTVFKYLTYEEIKPLLPAIHQAIVEPAPSGIMFANQVRLAGVELLAKHRIREGMPLCIEIMEIDKWGKKARITQCLKTLETYGAGAKPVLPQLRELEKDLLAHREHRMLSPIIEQLGDLIEQIENGTEAVELRSLPKT</sequence>
<dbReference type="Gene3D" id="2.30.42.10">
    <property type="match status" value="1"/>
</dbReference>